<dbReference type="Pfam" id="PF05970">
    <property type="entry name" value="PIF1"/>
    <property type="match status" value="1"/>
</dbReference>
<keyword evidence="1" id="KW-0227">DNA damage</keyword>
<comment type="caution">
    <text evidence="4">The sequence shown here is derived from an EMBL/GenBank/DDBJ whole genome shotgun (WGS) entry which is preliminary data.</text>
</comment>
<dbReference type="GO" id="GO:0005524">
    <property type="term" value="F:ATP binding"/>
    <property type="evidence" value="ECO:0007669"/>
    <property type="project" value="UniProtKB-KW"/>
</dbReference>
<dbReference type="GO" id="GO:0043139">
    <property type="term" value="F:5'-3' DNA helicase activity"/>
    <property type="evidence" value="ECO:0007669"/>
    <property type="project" value="UniProtKB-EC"/>
</dbReference>
<sequence>MFLQNWLLPVQSEPENLSNSCNLSVQKSILTSRKNNFSPGTLDKQLHKYLQILKKSKGGGKGIGMPIDVQHNASQVGGDDESDWFHRNDAYQMIPEPGGTTHILFAQSNNVATGSIVQLSGGDDLVRCNSVSHEEMGASSSQSGVCGPVANLTNNPGCPIRQRQQRTGLSWYARLSDEKKSEYLQRQRIARRQKKDASRSGVDVTQASPASVLGSPHTPMSNMTNTHTSGLQTPCCKATMEHGSTSAELHVQDSFLAKRVDPEKRRHQRRVMYSLMTDEQRDALLRKNRQYKPCRRETRTLEGHDDNVPMPDGAQNPTGDPNSGDESDPAGIFEPDEHEARFEDNVDTMQEKETMQEDDEECRIFSGLGDVFDSYRVTTDVPQSNQNDDPYDFVYHNLPQKHHVLKPVNDCVHCGAMRLQYEGPAFCCRKGKVKIATPEVPQELRRLFTSQVDADAKYFRKHIRYFNTHFSFTRLGVTLDKTVSTAARTGVYTFVAQGAMYYKMDDLVHGGQGPRHLQLYFYDTDETLEHRVKRSPDLDINIIRKILEILEDNPYVQTFKSIGSVPNLEEYRISLNTDIRLDQRRYNAPTASQVAAMWVEGSDPQNTFDRQVVLYGKGDRPIFIRAYYGCYDPLAYPLFFPRGEMGWNRWIPYETPSKVAQEENDNNIEREDLQGLDRSSNVHLEQNTDEVTDDEQDHDDDATRGCRKFVSAREYYCFKLQVRKGLFNIILFDARGFQQWAVDMYIKMETMRLDFFSDPKNQKRIRADLYQGVVDVMDAGETRGCRVDMQPVTFRDGDNLDDIINRPSSSSTMLTEFFKMNLVDPFARNFLYKEFPEFYRWIKGEKKWQKRKLKGRGQIGRIVYAHPAEGERYFLRVLMNHVRGATSFEDLKSVNGRPCLTFRESCERRGLIETDKSIDDCLTEAATFQMPYALRRLFATILVFCEVTQIRSLWEKHLESMSEDYRRNQPNQAALEQMVLRDIRDLVHSMGKDISSYGLPDLDLVDDECSNGDSREVQEELSVTFDKDDINMFTSLNKEQRAGFDEILSHVLNKRSQIFFVDGPGGTGKTYLYKALLAKVRSLGQIAIATATSGIAASIMPGGRTAHSRFKIPIRLTDSSTCNFTKQSGTAKLLRRASLIIWDEVAMTKRQTVETLDRSLQDIMGSDLPFGGKVVVFGGDFRQVLPVVTRGTRAQITDATLQRSYLWDKIRKIRLTRNMRAQTDQWFSEYLLRIGNGTEETIGGDYVRLPDDIVIPFTPTDEPVNKLIEDVFPSLHENATSGPYMSARAILSTKNDHVDNLNKKMIDRFPGQAKFR</sequence>
<comment type="similarity">
    <text evidence="1">Belongs to the helicase family.</text>
</comment>
<feature type="compositionally biased region" description="Polar residues" evidence="2">
    <location>
        <begin position="218"/>
        <end position="232"/>
    </location>
</feature>
<keyword evidence="1" id="KW-0347">Helicase</keyword>
<gene>
    <name evidence="4" type="ORF">QYE76_054417</name>
</gene>
<feature type="region of interest" description="Disordered" evidence="2">
    <location>
        <begin position="284"/>
        <end position="343"/>
    </location>
</feature>
<dbReference type="SUPFAM" id="SSF52540">
    <property type="entry name" value="P-loop containing nucleoside triphosphate hydrolases"/>
    <property type="match status" value="1"/>
</dbReference>
<feature type="compositionally biased region" description="Basic and acidic residues" evidence="2">
    <location>
        <begin position="294"/>
        <end position="307"/>
    </location>
</feature>
<evidence type="ECO:0000256" key="1">
    <source>
        <dbReference type="RuleBase" id="RU363044"/>
    </source>
</evidence>
<evidence type="ECO:0000259" key="3">
    <source>
        <dbReference type="Pfam" id="PF05970"/>
    </source>
</evidence>
<dbReference type="InterPro" id="IPR027417">
    <property type="entry name" value="P-loop_NTPase"/>
</dbReference>
<keyword evidence="5" id="KW-1185">Reference proteome</keyword>
<keyword evidence="1" id="KW-0233">DNA recombination</keyword>
<dbReference type="GO" id="GO:0006310">
    <property type="term" value="P:DNA recombination"/>
    <property type="evidence" value="ECO:0007669"/>
    <property type="project" value="UniProtKB-KW"/>
</dbReference>
<dbReference type="Proteomes" id="UP001231189">
    <property type="component" value="Unassembled WGS sequence"/>
</dbReference>
<dbReference type="InterPro" id="IPR010285">
    <property type="entry name" value="DNA_helicase_pif1-like_DEAD"/>
</dbReference>
<evidence type="ECO:0000256" key="2">
    <source>
        <dbReference type="SAM" id="MobiDB-lite"/>
    </source>
</evidence>
<keyword evidence="1" id="KW-0067">ATP-binding</keyword>
<evidence type="ECO:0000313" key="4">
    <source>
        <dbReference type="EMBL" id="KAK1666258.1"/>
    </source>
</evidence>
<reference evidence="4" key="1">
    <citation type="submission" date="2023-07" db="EMBL/GenBank/DDBJ databases">
        <title>A chromosome-level genome assembly of Lolium multiflorum.</title>
        <authorList>
            <person name="Chen Y."/>
            <person name="Copetti D."/>
            <person name="Kolliker R."/>
            <person name="Studer B."/>
        </authorList>
    </citation>
    <scope>NUCLEOTIDE SEQUENCE</scope>
    <source>
        <strain evidence="4">02402/16</strain>
        <tissue evidence="4">Leaf</tissue>
    </source>
</reference>
<dbReference type="EC" id="5.6.2.3" evidence="1"/>
<dbReference type="GO" id="GO:0016787">
    <property type="term" value="F:hydrolase activity"/>
    <property type="evidence" value="ECO:0007669"/>
    <property type="project" value="UniProtKB-KW"/>
</dbReference>
<dbReference type="Gene3D" id="3.40.50.300">
    <property type="entry name" value="P-loop containing nucleotide triphosphate hydrolases"/>
    <property type="match status" value="1"/>
</dbReference>
<dbReference type="PANTHER" id="PTHR10492:SF94">
    <property type="entry name" value="ATP-DEPENDENT DNA HELICASE"/>
    <property type="match status" value="1"/>
</dbReference>
<organism evidence="4 5">
    <name type="scientific">Lolium multiflorum</name>
    <name type="common">Italian ryegrass</name>
    <name type="synonym">Lolium perenne subsp. multiflorum</name>
    <dbReference type="NCBI Taxonomy" id="4521"/>
    <lineage>
        <taxon>Eukaryota</taxon>
        <taxon>Viridiplantae</taxon>
        <taxon>Streptophyta</taxon>
        <taxon>Embryophyta</taxon>
        <taxon>Tracheophyta</taxon>
        <taxon>Spermatophyta</taxon>
        <taxon>Magnoliopsida</taxon>
        <taxon>Liliopsida</taxon>
        <taxon>Poales</taxon>
        <taxon>Poaceae</taxon>
        <taxon>BOP clade</taxon>
        <taxon>Pooideae</taxon>
        <taxon>Poodae</taxon>
        <taxon>Poeae</taxon>
        <taxon>Poeae Chloroplast Group 2 (Poeae type)</taxon>
        <taxon>Loliodinae</taxon>
        <taxon>Loliinae</taxon>
        <taxon>Lolium</taxon>
    </lineage>
</organism>
<comment type="catalytic activity">
    <reaction evidence="1">
        <text>ATP + H2O = ADP + phosphate + H(+)</text>
        <dbReference type="Rhea" id="RHEA:13065"/>
        <dbReference type="ChEBI" id="CHEBI:15377"/>
        <dbReference type="ChEBI" id="CHEBI:15378"/>
        <dbReference type="ChEBI" id="CHEBI:30616"/>
        <dbReference type="ChEBI" id="CHEBI:43474"/>
        <dbReference type="ChEBI" id="CHEBI:456216"/>
        <dbReference type="EC" id="5.6.2.3"/>
    </reaction>
</comment>
<name>A0AAD8SZD0_LOLMU</name>
<dbReference type="PANTHER" id="PTHR10492">
    <property type="match status" value="1"/>
</dbReference>
<keyword evidence="1" id="KW-0547">Nucleotide-binding</keyword>
<keyword evidence="1" id="KW-0234">DNA repair</keyword>
<feature type="region of interest" description="Disordered" evidence="2">
    <location>
        <begin position="670"/>
        <end position="701"/>
    </location>
</feature>
<dbReference type="EMBL" id="JAUUTY010000003">
    <property type="protein sequence ID" value="KAK1666258.1"/>
    <property type="molecule type" value="Genomic_DNA"/>
</dbReference>
<feature type="compositionally biased region" description="Acidic residues" evidence="2">
    <location>
        <begin position="687"/>
        <end position="700"/>
    </location>
</feature>
<protein>
    <recommendedName>
        <fullName evidence="1">ATP-dependent DNA helicase</fullName>
        <ecNumber evidence="1">5.6.2.3</ecNumber>
    </recommendedName>
</protein>
<proteinExistence type="inferred from homology"/>
<dbReference type="GO" id="GO:0006281">
    <property type="term" value="P:DNA repair"/>
    <property type="evidence" value="ECO:0007669"/>
    <property type="project" value="UniProtKB-KW"/>
</dbReference>
<evidence type="ECO:0000313" key="5">
    <source>
        <dbReference type="Proteomes" id="UP001231189"/>
    </source>
</evidence>
<feature type="region of interest" description="Disordered" evidence="2">
    <location>
        <begin position="187"/>
        <end position="233"/>
    </location>
</feature>
<dbReference type="GO" id="GO:0000723">
    <property type="term" value="P:telomere maintenance"/>
    <property type="evidence" value="ECO:0007669"/>
    <property type="project" value="InterPro"/>
</dbReference>
<keyword evidence="1" id="KW-0378">Hydrolase</keyword>
<comment type="cofactor">
    <cofactor evidence="1">
        <name>Mg(2+)</name>
        <dbReference type="ChEBI" id="CHEBI:18420"/>
    </cofactor>
</comment>
<feature type="domain" description="DNA helicase Pif1-like DEAD-box helicase" evidence="3">
    <location>
        <begin position="1036"/>
        <end position="1240"/>
    </location>
</feature>
<accession>A0AAD8SZD0</accession>